<organism evidence="2 3">
    <name type="scientific">Aquimarina addita</name>
    <dbReference type="NCBI Taxonomy" id="870485"/>
    <lineage>
        <taxon>Bacteria</taxon>
        <taxon>Pseudomonadati</taxon>
        <taxon>Bacteroidota</taxon>
        <taxon>Flavobacteriia</taxon>
        <taxon>Flavobacteriales</taxon>
        <taxon>Flavobacteriaceae</taxon>
        <taxon>Aquimarina</taxon>
    </lineage>
</organism>
<feature type="chain" id="PRO_5047240389" description="DUF3347 domain-containing protein" evidence="1">
    <location>
        <begin position="19"/>
        <end position="223"/>
    </location>
</feature>
<dbReference type="EMBL" id="BAABCW010000013">
    <property type="protein sequence ID" value="GAA3514158.1"/>
    <property type="molecule type" value="Genomic_DNA"/>
</dbReference>
<comment type="caution">
    <text evidence="2">The sequence shown here is derived from an EMBL/GenBank/DDBJ whole genome shotgun (WGS) entry which is preliminary data.</text>
</comment>
<evidence type="ECO:0000256" key="1">
    <source>
        <dbReference type="SAM" id="SignalP"/>
    </source>
</evidence>
<proteinExistence type="predicted"/>
<dbReference type="Proteomes" id="UP001500459">
    <property type="component" value="Unassembled WGS sequence"/>
</dbReference>
<keyword evidence="3" id="KW-1185">Reference proteome</keyword>
<feature type="signal peptide" evidence="1">
    <location>
        <begin position="1"/>
        <end position="18"/>
    </location>
</feature>
<gene>
    <name evidence="2" type="ORF">GCM10022393_30090</name>
</gene>
<protein>
    <recommendedName>
        <fullName evidence="4">DUF3347 domain-containing protein</fullName>
    </recommendedName>
</protein>
<evidence type="ECO:0008006" key="4">
    <source>
        <dbReference type="Google" id="ProtNLM"/>
    </source>
</evidence>
<evidence type="ECO:0000313" key="3">
    <source>
        <dbReference type="Proteomes" id="UP001500459"/>
    </source>
</evidence>
<reference evidence="3" key="1">
    <citation type="journal article" date="2019" name="Int. J. Syst. Evol. Microbiol.">
        <title>The Global Catalogue of Microorganisms (GCM) 10K type strain sequencing project: providing services to taxonomists for standard genome sequencing and annotation.</title>
        <authorList>
            <consortium name="The Broad Institute Genomics Platform"/>
            <consortium name="The Broad Institute Genome Sequencing Center for Infectious Disease"/>
            <person name="Wu L."/>
            <person name="Ma J."/>
        </authorList>
    </citation>
    <scope>NUCLEOTIDE SEQUENCE [LARGE SCALE GENOMIC DNA]</scope>
    <source>
        <strain evidence="3">JCM 17106</strain>
    </source>
</reference>
<name>A0ABP6UPN0_9FLAO</name>
<accession>A0ABP6UPN0</accession>
<evidence type="ECO:0000313" key="2">
    <source>
        <dbReference type="EMBL" id="GAA3514158.1"/>
    </source>
</evidence>
<keyword evidence="1" id="KW-0732">Signal</keyword>
<dbReference type="RefSeq" id="WP_344928831.1">
    <property type="nucleotide sequence ID" value="NZ_BAABCW010000013.1"/>
</dbReference>
<sequence>MKKIIVLLAIFFTIPSFGQDSKKINLIDYIKEIQVWEKENSTMSMSFWIPGSYWKIAMQDNPQVPEEIIYQLTAALKEYVFICTLNAKINIDGTMQFEDEAVMRSTLSIEDSTGKTYLPLENDLISADALSLSEAIKPLFSQMFGQMGAGMHFYFFKIQDKKGTNLIDEYKDGSFTIYHSDRKFNYNLPLITLLPIKKCPTDEADMQGNWKYCPIHGVVLKDQ</sequence>